<keyword evidence="1" id="KW-0175">Coiled coil</keyword>
<dbReference type="Proteomes" id="UP000636891">
    <property type="component" value="Unassembled WGS sequence"/>
</dbReference>
<sequence>MDDNKAIIDSLKKKVSRIIEDNRRLRSEVRELTAERDTVILEKRAAETEIRQLGRRIETLETAAGLMGNRGDSRIARLRVNKLLREIDKCLALMNK</sequence>
<evidence type="ECO:0000313" key="2">
    <source>
        <dbReference type="EMBL" id="MBC5616739.1"/>
    </source>
</evidence>
<gene>
    <name evidence="2" type="ORF">H8S08_06865</name>
</gene>
<reference evidence="2 3" key="1">
    <citation type="submission" date="2020-08" db="EMBL/GenBank/DDBJ databases">
        <title>Genome public.</title>
        <authorList>
            <person name="Liu C."/>
            <person name="Sun Q."/>
        </authorList>
    </citation>
    <scope>NUCLEOTIDE SEQUENCE [LARGE SCALE GENOMIC DNA]</scope>
    <source>
        <strain evidence="2 3">New-7</strain>
    </source>
</reference>
<keyword evidence="3" id="KW-1185">Reference proteome</keyword>
<comment type="caution">
    <text evidence="2">The sequence shown here is derived from an EMBL/GenBank/DDBJ whole genome shotgun (WGS) entry which is preliminary data.</text>
</comment>
<dbReference type="EMBL" id="JACOOK010000003">
    <property type="protein sequence ID" value="MBC5616739.1"/>
    <property type="molecule type" value="Genomic_DNA"/>
</dbReference>
<proteinExistence type="predicted"/>
<evidence type="ECO:0000313" key="3">
    <source>
        <dbReference type="Proteomes" id="UP000636891"/>
    </source>
</evidence>
<accession>A0ABR7CM50</accession>
<dbReference type="RefSeq" id="WP_055204679.1">
    <property type="nucleotide sequence ID" value="NZ_JACOOK010000003.1"/>
</dbReference>
<name>A0ABR7CM50_9BACT</name>
<evidence type="ECO:0000256" key="1">
    <source>
        <dbReference type="SAM" id="Coils"/>
    </source>
</evidence>
<protein>
    <submittedName>
        <fullName evidence="2">Uncharacterized protein</fullName>
    </submittedName>
</protein>
<organism evidence="2 3">
    <name type="scientific">Alistipes hominis</name>
    <dbReference type="NCBI Taxonomy" id="2763015"/>
    <lineage>
        <taxon>Bacteria</taxon>
        <taxon>Pseudomonadati</taxon>
        <taxon>Bacteroidota</taxon>
        <taxon>Bacteroidia</taxon>
        <taxon>Bacteroidales</taxon>
        <taxon>Rikenellaceae</taxon>
        <taxon>Alistipes</taxon>
    </lineage>
</organism>
<feature type="coiled-coil region" evidence="1">
    <location>
        <begin position="8"/>
        <end position="63"/>
    </location>
</feature>